<protein>
    <submittedName>
        <fullName evidence="3">Polyprotein</fullName>
    </submittedName>
</protein>
<gene>
    <name evidence="1" type="ORF">NBR_LOCUS22298</name>
</gene>
<dbReference type="Proteomes" id="UP000271162">
    <property type="component" value="Unassembled WGS sequence"/>
</dbReference>
<dbReference type="WBParaSite" id="NBR_0002229701-mRNA-1">
    <property type="protein sequence ID" value="NBR_0002229701-mRNA-1"/>
    <property type="gene ID" value="NBR_0002229701"/>
</dbReference>
<keyword evidence="2" id="KW-1185">Reference proteome</keyword>
<dbReference type="EMBL" id="UYSL01027757">
    <property type="protein sequence ID" value="VDL87036.1"/>
    <property type="molecule type" value="Genomic_DNA"/>
</dbReference>
<reference evidence="3" key="1">
    <citation type="submission" date="2017-02" db="UniProtKB">
        <authorList>
            <consortium name="WormBaseParasite"/>
        </authorList>
    </citation>
    <scope>IDENTIFICATION</scope>
</reference>
<proteinExistence type="predicted"/>
<evidence type="ECO:0000313" key="3">
    <source>
        <dbReference type="WBParaSite" id="NBR_0002229701-mRNA-1"/>
    </source>
</evidence>
<organism evidence="3">
    <name type="scientific">Nippostrongylus brasiliensis</name>
    <name type="common">Rat hookworm</name>
    <dbReference type="NCBI Taxonomy" id="27835"/>
    <lineage>
        <taxon>Eukaryota</taxon>
        <taxon>Metazoa</taxon>
        <taxon>Ecdysozoa</taxon>
        <taxon>Nematoda</taxon>
        <taxon>Chromadorea</taxon>
        <taxon>Rhabditida</taxon>
        <taxon>Rhabditina</taxon>
        <taxon>Rhabditomorpha</taxon>
        <taxon>Strongyloidea</taxon>
        <taxon>Heligmosomidae</taxon>
        <taxon>Nippostrongylus</taxon>
    </lineage>
</organism>
<reference evidence="1 2" key="2">
    <citation type="submission" date="2018-11" db="EMBL/GenBank/DDBJ databases">
        <authorList>
            <consortium name="Pathogen Informatics"/>
        </authorList>
    </citation>
    <scope>NUCLEOTIDE SEQUENCE [LARGE SCALE GENOMIC DNA]</scope>
</reference>
<sequence length="95" mass="11001">MWKSVWDALMDQSQEIDEDTPLVMDLQSGERYHRPAANIGRISRTLKEIRSLCTEKSNDRHPERDEMITVNNVLFIEGLVIDDEEDQKKGDAPTE</sequence>
<evidence type="ECO:0000313" key="2">
    <source>
        <dbReference type="Proteomes" id="UP000271162"/>
    </source>
</evidence>
<name>A0A0N4YYH5_NIPBR</name>
<evidence type="ECO:0000313" key="1">
    <source>
        <dbReference type="EMBL" id="VDL87036.1"/>
    </source>
</evidence>
<accession>A0A0N4YYH5</accession>
<dbReference type="AlphaFoldDB" id="A0A0N4YYH5"/>